<dbReference type="EMBL" id="AIMB01000003">
    <property type="protein sequence ID" value="EJF91142.1"/>
    <property type="molecule type" value="Genomic_DNA"/>
</dbReference>
<keyword evidence="1" id="KW-0472">Membrane</keyword>
<evidence type="ECO:0000313" key="3">
    <source>
        <dbReference type="Proteomes" id="UP000008952"/>
    </source>
</evidence>
<evidence type="ECO:0000256" key="1">
    <source>
        <dbReference type="SAM" id="Phobius"/>
    </source>
</evidence>
<dbReference type="AlphaFoldDB" id="J1K125"/>
<comment type="caution">
    <text evidence="2">The sequence shown here is derived from an EMBL/GenBank/DDBJ whole genome shotgun (WGS) entry which is preliminary data.</text>
</comment>
<sequence>MPNNKRNFSHQLSDVKLPHDKKKLKDLAKKTKQDVPVWEGGFFIPMAFLILSLALFSTAYPYSVNGIFLTSMILYIFAAFLLFIFCRTILRRRTPYFILTPYGLVTSVFKTPINWNGIQDFQINSSKTNAMNIAVGMEFLIDPKFLPEQNIKRRWGSYYDTRTEKLYISGFNFHHDMNRDKLIEMILLYRNAALARQKLEQRSF</sequence>
<name>J1K125_9HYPH</name>
<protein>
    <submittedName>
        <fullName evidence="2">Uncharacterized protein</fullName>
    </submittedName>
</protein>
<dbReference type="PATRIC" id="fig|1094558.3.peg.523"/>
<evidence type="ECO:0000313" key="2">
    <source>
        <dbReference type="EMBL" id="EJF91142.1"/>
    </source>
</evidence>
<dbReference type="RefSeq" id="WP_008038065.1">
    <property type="nucleotide sequence ID" value="NZ_JH725147.1"/>
</dbReference>
<organism evidence="2 3">
    <name type="scientific">Bartonella tamiae Th239</name>
    <dbReference type="NCBI Taxonomy" id="1094558"/>
    <lineage>
        <taxon>Bacteria</taxon>
        <taxon>Pseudomonadati</taxon>
        <taxon>Pseudomonadota</taxon>
        <taxon>Alphaproteobacteria</taxon>
        <taxon>Hyphomicrobiales</taxon>
        <taxon>Bartonellaceae</taxon>
        <taxon>Bartonella</taxon>
    </lineage>
</organism>
<keyword evidence="1" id="KW-1133">Transmembrane helix</keyword>
<proteinExistence type="predicted"/>
<dbReference type="Proteomes" id="UP000008952">
    <property type="component" value="Unassembled WGS sequence"/>
</dbReference>
<dbReference type="OrthoDB" id="7925650at2"/>
<gene>
    <name evidence="2" type="ORF">ME5_00474</name>
</gene>
<feature type="transmembrane region" description="Helical" evidence="1">
    <location>
        <begin position="66"/>
        <end position="86"/>
    </location>
</feature>
<dbReference type="HOGENOM" id="CLU_1341083_0_0_5"/>
<feature type="transmembrane region" description="Helical" evidence="1">
    <location>
        <begin position="37"/>
        <end position="60"/>
    </location>
</feature>
<reference evidence="2 3" key="1">
    <citation type="submission" date="2012-03" db="EMBL/GenBank/DDBJ databases">
        <title>The Genome Sequence of Bartonella tamiae Th239.</title>
        <authorList>
            <consortium name="The Broad Institute Genome Sequencing Platform"/>
            <consortium name="The Broad Institute Genome Sequencing Center for Infectious Disease"/>
            <person name="Feldgarden M."/>
            <person name="Kirby J."/>
            <person name="Kosoy M."/>
            <person name="Birtles R."/>
            <person name="Probert W.S."/>
            <person name="Chiaraviglio L."/>
            <person name="Young S.K."/>
            <person name="Zeng Q."/>
            <person name="Gargeya S."/>
            <person name="Fitzgerald M."/>
            <person name="Haas B."/>
            <person name="Abouelleil A."/>
            <person name="Alvarado L."/>
            <person name="Arachchi H.M."/>
            <person name="Berlin A."/>
            <person name="Chapman S.B."/>
            <person name="Gearin G."/>
            <person name="Goldberg J."/>
            <person name="Griggs A."/>
            <person name="Gujja S."/>
            <person name="Hansen M."/>
            <person name="Heiman D."/>
            <person name="Howarth C."/>
            <person name="Larimer J."/>
            <person name="Lui A."/>
            <person name="MacDonald P.J.P."/>
            <person name="McCowen C."/>
            <person name="Montmayeur A."/>
            <person name="Murphy C."/>
            <person name="Neiman D."/>
            <person name="Pearson M."/>
            <person name="Priest M."/>
            <person name="Roberts A."/>
            <person name="Saif S."/>
            <person name="Shea T."/>
            <person name="Sisk P."/>
            <person name="Stolte C."/>
            <person name="Sykes S."/>
            <person name="Wortman J."/>
            <person name="Nusbaum C."/>
            <person name="Birren B."/>
        </authorList>
    </citation>
    <scope>NUCLEOTIDE SEQUENCE [LARGE SCALE GENOMIC DNA]</scope>
    <source>
        <strain evidence="2 3">Th239</strain>
    </source>
</reference>
<keyword evidence="3" id="KW-1185">Reference proteome</keyword>
<accession>J1K125</accession>
<keyword evidence="1" id="KW-0812">Transmembrane</keyword>